<organism evidence="2 3">
    <name type="scientific">Acorus calamus</name>
    <name type="common">Sweet flag</name>
    <dbReference type="NCBI Taxonomy" id="4465"/>
    <lineage>
        <taxon>Eukaryota</taxon>
        <taxon>Viridiplantae</taxon>
        <taxon>Streptophyta</taxon>
        <taxon>Embryophyta</taxon>
        <taxon>Tracheophyta</taxon>
        <taxon>Spermatophyta</taxon>
        <taxon>Magnoliopsida</taxon>
        <taxon>Liliopsida</taxon>
        <taxon>Acoraceae</taxon>
        <taxon>Acorus</taxon>
    </lineage>
</organism>
<feature type="region of interest" description="Disordered" evidence="1">
    <location>
        <begin position="1"/>
        <end position="52"/>
    </location>
</feature>
<dbReference type="InterPro" id="IPR045021">
    <property type="entry name" value="PSI1/2/3"/>
</dbReference>
<dbReference type="PANTHER" id="PTHR31730">
    <property type="entry name" value="OS01G0873900 PROTEIN"/>
    <property type="match status" value="1"/>
</dbReference>
<evidence type="ECO:0000313" key="2">
    <source>
        <dbReference type="EMBL" id="KAK1300017.1"/>
    </source>
</evidence>
<dbReference type="Proteomes" id="UP001180020">
    <property type="component" value="Unassembled WGS sequence"/>
</dbReference>
<name>A0AAV9DGJ4_ACOCL</name>
<gene>
    <name evidence="2" type="ORF">QJS10_CPB13g00909</name>
</gene>
<sequence length="85" mass="9724">MLRDVSHRKLMPGISKSQEFDTARTRLSKHSRLSKSSNHSPTSSANKKDLLTTRRPSMVPVIDFDIDRIKALDVIDRVDTLRAYD</sequence>
<dbReference type="AlphaFoldDB" id="A0AAV9DGJ4"/>
<dbReference type="GO" id="GO:0045927">
    <property type="term" value="P:positive regulation of growth"/>
    <property type="evidence" value="ECO:0007669"/>
    <property type="project" value="InterPro"/>
</dbReference>
<protein>
    <submittedName>
        <fullName evidence="2">Uncharacterized protein</fullName>
    </submittedName>
</protein>
<evidence type="ECO:0000256" key="1">
    <source>
        <dbReference type="SAM" id="MobiDB-lite"/>
    </source>
</evidence>
<dbReference type="PANTHER" id="PTHR31730:SF32">
    <property type="entry name" value="PROTEIN PSK SIMULATOR 1"/>
    <property type="match status" value="1"/>
</dbReference>
<proteinExistence type="predicted"/>
<accession>A0AAV9DGJ4</accession>
<reference evidence="2" key="2">
    <citation type="submission" date="2023-06" db="EMBL/GenBank/DDBJ databases">
        <authorList>
            <person name="Ma L."/>
            <person name="Liu K.-W."/>
            <person name="Li Z."/>
            <person name="Hsiao Y.-Y."/>
            <person name="Qi Y."/>
            <person name="Fu T."/>
            <person name="Tang G."/>
            <person name="Zhang D."/>
            <person name="Sun W.-H."/>
            <person name="Liu D.-K."/>
            <person name="Li Y."/>
            <person name="Chen G.-Z."/>
            <person name="Liu X.-D."/>
            <person name="Liao X.-Y."/>
            <person name="Jiang Y.-T."/>
            <person name="Yu X."/>
            <person name="Hao Y."/>
            <person name="Huang J."/>
            <person name="Zhao X.-W."/>
            <person name="Ke S."/>
            <person name="Chen Y.-Y."/>
            <person name="Wu W.-L."/>
            <person name="Hsu J.-L."/>
            <person name="Lin Y.-F."/>
            <person name="Huang M.-D."/>
            <person name="Li C.-Y."/>
            <person name="Huang L."/>
            <person name="Wang Z.-W."/>
            <person name="Zhao X."/>
            <person name="Zhong W.-Y."/>
            <person name="Peng D.-H."/>
            <person name="Ahmad S."/>
            <person name="Lan S."/>
            <person name="Zhang J.-S."/>
            <person name="Tsai W.-C."/>
            <person name="Van De Peer Y."/>
            <person name="Liu Z.-J."/>
        </authorList>
    </citation>
    <scope>NUCLEOTIDE SEQUENCE</scope>
    <source>
        <strain evidence="2">CP</strain>
        <tissue evidence="2">Leaves</tissue>
    </source>
</reference>
<comment type="caution">
    <text evidence="2">The sequence shown here is derived from an EMBL/GenBank/DDBJ whole genome shotgun (WGS) entry which is preliminary data.</text>
</comment>
<reference evidence="2" key="1">
    <citation type="journal article" date="2023" name="Nat. Commun.">
        <title>Diploid and tetraploid genomes of Acorus and the evolution of monocots.</title>
        <authorList>
            <person name="Ma L."/>
            <person name="Liu K.W."/>
            <person name="Li Z."/>
            <person name="Hsiao Y.Y."/>
            <person name="Qi Y."/>
            <person name="Fu T."/>
            <person name="Tang G.D."/>
            <person name="Zhang D."/>
            <person name="Sun W.H."/>
            <person name="Liu D.K."/>
            <person name="Li Y."/>
            <person name="Chen G.Z."/>
            <person name="Liu X.D."/>
            <person name="Liao X.Y."/>
            <person name="Jiang Y.T."/>
            <person name="Yu X."/>
            <person name="Hao Y."/>
            <person name="Huang J."/>
            <person name="Zhao X.W."/>
            <person name="Ke S."/>
            <person name="Chen Y.Y."/>
            <person name="Wu W.L."/>
            <person name="Hsu J.L."/>
            <person name="Lin Y.F."/>
            <person name="Huang M.D."/>
            <person name="Li C.Y."/>
            <person name="Huang L."/>
            <person name="Wang Z.W."/>
            <person name="Zhao X."/>
            <person name="Zhong W.Y."/>
            <person name="Peng D.H."/>
            <person name="Ahmad S."/>
            <person name="Lan S."/>
            <person name="Zhang J.S."/>
            <person name="Tsai W.C."/>
            <person name="Van de Peer Y."/>
            <person name="Liu Z.J."/>
        </authorList>
    </citation>
    <scope>NUCLEOTIDE SEQUENCE</scope>
    <source>
        <strain evidence="2">CP</strain>
    </source>
</reference>
<evidence type="ECO:0000313" key="3">
    <source>
        <dbReference type="Proteomes" id="UP001180020"/>
    </source>
</evidence>
<keyword evidence="3" id="KW-1185">Reference proteome</keyword>
<dbReference type="EMBL" id="JAUJYO010000013">
    <property type="protein sequence ID" value="KAK1300017.1"/>
    <property type="molecule type" value="Genomic_DNA"/>
</dbReference>